<dbReference type="CDD" id="cd16936">
    <property type="entry name" value="HATPase_RsbW-like"/>
    <property type="match status" value="1"/>
</dbReference>
<dbReference type="InterPro" id="IPR050267">
    <property type="entry name" value="Anti-sigma-factor_SerPK"/>
</dbReference>
<dbReference type="GO" id="GO:0005524">
    <property type="term" value="F:ATP binding"/>
    <property type="evidence" value="ECO:0007669"/>
    <property type="project" value="UniProtKB-KW"/>
</dbReference>
<evidence type="ECO:0000313" key="4">
    <source>
        <dbReference type="Proteomes" id="UP001595851"/>
    </source>
</evidence>
<keyword evidence="3" id="KW-0067">ATP-binding</keyword>
<dbReference type="EMBL" id="JBHSBI010000007">
    <property type="protein sequence ID" value="MFC4008866.1"/>
    <property type="molecule type" value="Genomic_DNA"/>
</dbReference>
<dbReference type="InterPro" id="IPR003594">
    <property type="entry name" value="HATPase_dom"/>
</dbReference>
<evidence type="ECO:0000313" key="3">
    <source>
        <dbReference type="EMBL" id="MFC4008866.1"/>
    </source>
</evidence>
<dbReference type="InterPro" id="IPR036890">
    <property type="entry name" value="HATPase_C_sf"/>
</dbReference>
<accession>A0ABV8G4D1</accession>
<keyword evidence="1" id="KW-0808">Transferase</keyword>
<dbReference type="PANTHER" id="PTHR35526:SF3">
    <property type="entry name" value="ANTI-SIGMA-F FACTOR RSBW"/>
    <property type="match status" value="1"/>
</dbReference>
<keyword evidence="1" id="KW-0723">Serine/threonine-protein kinase</keyword>
<proteinExistence type="predicted"/>
<dbReference type="PANTHER" id="PTHR35526">
    <property type="entry name" value="ANTI-SIGMA-F FACTOR RSBW-RELATED"/>
    <property type="match status" value="1"/>
</dbReference>
<keyword evidence="4" id="KW-1185">Reference proteome</keyword>
<organism evidence="3 4">
    <name type="scientific">Nonomuraea purpurea</name>
    <dbReference type="NCBI Taxonomy" id="1849276"/>
    <lineage>
        <taxon>Bacteria</taxon>
        <taxon>Bacillati</taxon>
        <taxon>Actinomycetota</taxon>
        <taxon>Actinomycetes</taxon>
        <taxon>Streptosporangiales</taxon>
        <taxon>Streptosporangiaceae</taxon>
        <taxon>Nonomuraea</taxon>
    </lineage>
</organism>
<dbReference type="Proteomes" id="UP001595851">
    <property type="component" value="Unassembled WGS sequence"/>
</dbReference>
<sequence length="180" mass="18934">MSEEFHRCCPISADLALVRELVDTCGRRVGLSGRRLADLVLAVNEAVTNVLDHGGAGGRLVVRGAGDAIDVEVLDTAGGLTRDHLAGATLDPTASHGFGLWLVQHLCDAICLEQTDAGSRLTLHMHRRPATVVPGRSACRICDMAGHNGAGADGPWCEYGFQVSVRALTSPGREERAADG</sequence>
<dbReference type="Pfam" id="PF13581">
    <property type="entry name" value="HATPase_c_2"/>
    <property type="match status" value="1"/>
</dbReference>
<dbReference type="RefSeq" id="WP_379528928.1">
    <property type="nucleotide sequence ID" value="NZ_JBHSBI010000007.1"/>
</dbReference>
<dbReference type="Gene3D" id="3.30.565.10">
    <property type="entry name" value="Histidine kinase-like ATPase, C-terminal domain"/>
    <property type="match status" value="1"/>
</dbReference>
<keyword evidence="1" id="KW-0418">Kinase</keyword>
<evidence type="ECO:0000259" key="2">
    <source>
        <dbReference type="Pfam" id="PF13581"/>
    </source>
</evidence>
<gene>
    <name evidence="3" type="ORF">ACFOY2_16665</name>
</gene>
<feature type="domain" description="Histidine kinase/HSP90-like ATPase" evidence="2">
    <location>
        <begin position="14"/>
        <end position="123"/>
    </location>
</feature>
<comment type="caution">
    <text evidence="3">The sequence shown here is derived from an EMBL/GenBank/DDBJ whole genome shotgun (WGS) entry which is preliminary data.</text>
</comment>
<protein>
    <submittedName>
        <fullName evidence="3">ATP-binding protein</fullName>
    </submittedName>
</protein>
<keyword evidence="3" id="KW-0547">Nucleotide-binding</keyword>
<evidence type="ECO:0000256" key="1">
    <source>
        <dbReference type="ARBA" id="ARBA00022527"/>
    </source>
</evidence>
<name>A0ABV8G4D1_9ACTN</name>
<reference evidence="4" key="1">
    <citation type="journal article" date="2019" name="Int. J. Syst. Evol. Microbiol.">
        <title>The Global Catalogue of Microorganisms (GCM) 10K type strain sequencing project: providing services to taxonomists for standard genome sequencing and annotation.</title>
        <authorList>
            <consortium name="The Broad Institute Genomics Platform"/>
            <consortium name="The Broad Institute Genome Sequencing Center for Infectious Disease"/>
            <person name="Wu L."/>
            <person name="Ma J."/>
        </authorList>
    </citation>
    <scope>NUCLEOTIDE SEQUENCE [LARGE SCALE GENOMIC DNA]</scope>
    <source>
        <strain evidence="4">TBRC 1276</strain>
    </source>
</reference>
<dbReference type="SUPFAM" id="SSF55874">
    <property type="entry name" value="ATPase domain of HSP90 chaperone/DNA topoisomerase II/histidine kinase"/>
    <property type="match status" value="1"/>
</dbReference>